<gene>
    <name evidence="2" type="ORF">PPACK8108_LOCUS19445</name>
</gene>
<protein>
    <submittedName>
        <fullName evidence="2">Tyrosine phosphatase family-domain-containing protein</fullName>
    </submittedName>
</protein>
<evidence type="ECO:0000256" key="1">
    <source>
        <dbReference type="SAM" id="MobiDB-lite"/>
    </source>
</evidence>
<dbReference type="Pfam" id="PF03162">
    <property type="entry name" value="Y_phosphatase2"/>
    <property type="match status" value="1"/>
</dbReference>
<dbReference type="PANTHER" id="PTHR31126:SF74">
    <property type="entry name" value="TYROSINE-PROTEIN PHOSPHATASE-LIKE PROTEIN OCA2"/>
    <property type="match status" value="1"/>
</dbReference>
<dbReference type="GO" id="GO:0052840">
    <property type="term" value="F:inositol diphosphate tetrakisphosphate diphosphatase activity"/>
    <property type="evidence" value="ECO:0007669"/>
    <property type="project" value="TreeGrafter"/>
</dbReference>
<dbReference type="InterPro" id="IPR029021">
    <property type="entry name" value="Prot-tyrosine_phosphatase-like"/>
</dbReference>
<keyword evidence="3" id="KW-1185">Reference proteome</keyword>
<dbReference type="InterPro" id="IPR004861">
    <property type="entry name" value="Siw14-like"/>
</dbReference>
<proteinExistence type="predicted"/>
<comment type="caution">
    <text evidence="2">The sequence shown here is derived from an EMBL/GenBank/DDBJ whole genome shotgun (WGS) entry which is preliminary data.</text>
</comment>
<reference evidence="2" key="1">
    <citation type="submission" date="2022-06" db="EMBL/GenBank/DDBJ databases">
        <authorList>
            <consortium name="SYNGENTA / RWTH Aachen University"/>
        </authorList>
    </citation>
    <scope>NUCLEOTIDE SEQUENCE</scope>
</reference>
<dbReference type="Proteomes" id="UP001153365">
    <property type="component" value="Unassembled WGS sequence"/>
</dbReference>
<evidence type="ECO:0000313" key="2">
    <source>
        <dbReference type="EMBL" id="CAH7684987.1"/>
    </source>
</evidence>
<dbReference type="AlphaFoldDB" id="A0AAV0BFJ8"/>
<accession>A0AAV0BFJ8</accession>
<dbReference type="PANTHER" id="PTHR31126">
    <property type="entry name" value="TYROSINE-PROTEIN PHOSPHATASE"/>
    <property type="match status" value="1"/>
</dbReference>
<organism evidence="2 3">
    <name type="scientific">Phakopsora pachyrhizi</name>
    <name type="common">Asian soybean rust disease fungus</name>
    <dbReference type="NCBI Taxonomy" id="170000"/>
    <lineage>
        <taxon>Eukaryota</taxon>
        <taxon>Fungi</taxon>
        <taxon>Dikarya</taxon>
        <taxon>Basidiomycota</taxon>
        <taxon>Pucciniomycotina</taxon>
        <taxon>Pucciniomycetes</taxon>
        <taxon>Pucciniales</taxon>
        <taxon>Phakopsoraceae</taxon>
        <taxon>Phakopsora</taxon>
    </lineage>
</organism>
<evidence type="ECO:0000313" key="3">
    <source>
        <dbReference type="Proteomes" id="UP001153365"/>
    </source>
</evidence>
<dbReference type="SUPFAM" id="SSF52799">
    <property type="entry name" value="(Phosphotyrosine protein) phosphatases II"/>
    <property type="match status" value="1"/>
</dbReference>
<dbReference type="EMBL" id="CALTRL010005699">
    <property type="protein sequence ID" value="CAH7684987.1"/>
    <property type="molecule type" value="Genomic_DNA"/>
</dbReference>
<dbReference type="GO" id="GO:0016791">
    <property type="term" value="F:phosphatase activity"/>
    <property type="evidence" value="ECO:0007669"/>
    <property type="project" value="TreeGrafter"/>
</dbReference>
<name>A0AAV0BFJ8_PHAPC</name>
<feature type="compositionally biased region" description="Polar residues" evidence="1">
    <location>
        <begin position="1"/>
        <end position="15"/>
    </location>
</feature>
<feature type="region of interest" description="Disordered" evidence="1">
    <location>
        <begin position="1"/>
        <end position="26"/>
    </location>
</feature>
<dbReference type="Gene3D" id="3.90.190.10">
    <property type="entry name" value="Protein tyrosine phosphatase superfamily"/>
    <property type="match status" value="1"/>
</dbReference>
<sequence length="329" mass="37690">MDPKSQQTHINQSIQRPMPTSLDLDRPLLQHSSSEDLLNLNNTSVQPDSESDYAHLDWISMMIKRHVLLETIKDDDRSATMMDTPKLSQSDLPTQNDNIERRVIKRSSESTINKNDPIIKLLAAPLVPPLGFAMVAPGVCRSGHPNHANFTFLDGLKLKSIMYLCTDNYRPHTFNWAQRRGLKVFHYRPDQSLYSKAISNILDRRNLPILIHCNKGQSRVGTLCAILRLIQGWDESSAKSELEKFYGESAPPGRNMIWSPALNIINSNSNHSNNPQDEEMPSYLKKSQKGKEHKIFEGLARENQWEYVTQFPIELIELEPKWLPPWLSL</sequence>
<dbReference type="GO" id="GO:0005737">
    <property type="term" value="C:cytoplasm"/>
    <property type="evidence" value="ECO:0007669"/>
    <property type="project" value="TreeGrafter"/>
</dbReference>